<evidence type="ECO:0000256" key="3">
    <source>
        <dbReference type="ARBA" id="ARBA00023163"/>
    </source>
</evidence>
<organism evidence="6 7">
    <name type="scientific">Psychromarinibacter sediminicola</name>
    <dbReference type="NCBI Taxonomy" id="3033385"/>
    <lineage>
        <taxon>Bacteria</taxon>
        <taxon>Pseudomonadati</taxon>
        <taxon>Pseudomonadota</taxon>
        <taxon>Alphaproteobacteria</taxon>
        <taxon>Rhodobacterales</taxon>
        <taxon>Paracoccaceae</taxon>
        <taxon>Psychromarinibacter</taxon>
    </lineage>
</organism>
<protein>
    <submittedName>
        <fullName evidence="6">AraC family transcriptional regulator</fullName>
    </submittedName>
</protein>
<dbReference type="RefSeq" id="WP_275568983.1">
    <property type="nucleotide sequence ID" value="NZ_JARGYC010000063.1"/>
</dbReference>
<dbReference type="PANTHER" id="PTHR43280">
    <property type="entry name" value="ARAC-FAMILY TRANSCRIPTIONAL REGULATOR"/>
    <property type="match status" value="1"/>
</dbReference>
<keyword evidence="1" id="KW-0805">Transcription regulation</keyword>
<keyword evidence="7" id="KW-1185">Reference proteome</keyword>
<gene>
    <name evidence="6" type="ORF">P1J78_19120</name>
</gene>
<evidence type="ECO:0000313" key="6">
    <source>
        <dbReference type="EMBL" id="MDF0602858.1"/>
    </source>
</evidence>
<dbReference type="Pfam" id="PF12833">
    <property type="entry name" value="HTH_18"/>
    <property type="match status" value="1"/>
</dbReference>
<evidence type="ECO:0000256" key="1">
    <source>
        <dbReference type="ARBA" id="ARBA00023015"/>
    </source>
</evidence>
<dbReference type="PROSITE" id="PS01124">
    <property type="entry name" value="HTH_ARAC_FAMILY_2"/>
    <property type="match status" value="1"/>
</dbReference>
<dbReference type="PANTHER" id="PTHR43280:SF32">
    <property type="entry name" value="TRANSCRIPTIONAL REGULATORY PROTEIN"/>
    <property type="match status" value="1"/>
</dbReference>
<evidence type="ECO:0000313" key="7">
    <source>
        <dbReference type="Proteomes" id="UP001220964"/>
    </source>
</evidence>
<evidence type="ECO:0000256" key="4">
    <source>
        <dbReference type="SAM" id="MobiDB-lite"/>
    </source>
</evidence>
<dbReference type="GO" id="GO:0043565">
    <property type="term" value="F:sequence-specific DNA binding"/>
    <property type="evidence" value="ECO:0007669"/>
    <property type="project" value="InterPro"/>
</dbReference>
<sequence length="291" mass="32214">MAAGMVRSSTLDGALRPRLVGLAETPAGPAWLTALIEYGHATFGDETRPVTGPALAWRPWWRGARARFEAGTVGAYVLLGPTALAAAVGHMPESRDLREMVDHPVTCPLDRTGETLSSMRAAFSGVRREILAQEPAAHAVVEAHLRVILIEAYRVRGSLPSIEQPSSPSHRIFARYSAMIERNFRDRWTVEKYADALGTSRDRLGDVCRRVRGIGAKDLIDRRVVLEARLQLENSSNSIEQVAGLLGFASAAQFNKFFRRRVGQPPGAYRAHMRTNRAARSEDDRSLYDWP</sequence>
<dbReference type="InterPro" id="IPR018060">
    <property type="entry name" value="HTH_AraC"/>
</dbReference>
<dbReference type="SMART" id="SM00342">
    <property type="entry name" value="HTH_ARAC"/>
    <property type="match status" value="1"/>
</dbReference>
<proteinExistence type="predicted"/>
<comment type="caution">
    <text evidence="6">The sequence shown here is derived from an EMBL/GenBank/DDBJ whole genome shotgun (WGS) entry which is preliminary data.</text>
</comment>
<feature type="region of interest" description="Disordered" evidence="4">
    <location>
        <begin position="270"/>
        <end position="291"/>
    </location>
</feature>
<name>A0AAE3TAH3_9RHOB</name>
<dbReference type="GO" id="GO:0003700">
    <property type="term" value="F:DNA-binding transcription factor activity"/>
    <property type="evidence" value="ECO:0007669"/>
    <property type="project" value="InterPro"/>
</dbReference>
<feature type="compositionally biased region" description="Basic and acidic residues" evidence="4">
    <location>
        <begin position="279"/>
        <end position="291"/>
    </location>
</feature>
<accession>A0AAE3TAH3</accession>
<keyword evidence="2" id="KW-0238">DNA-binding</keyword>
<dbReference type="EMBL" id="JARGYC010000063">
    <property type="protein sequence ID" value="MDF0602858.1"/>
    <property type="molecule type" value="Genomic_DNA"/>
</dbReference>
<evidence type="ECO:0000256" key="2">
    <source>
        <dbReference type="ARBA" id="ARBA00023125"/>
    </source>
</evidence>
<dbReference type="SUPFAM" id="SSF46689">
    <property type="entry name" value="Homeodomain-like"/>
    <property type="match status" value="1"/>
</dbReference>
<dbReference type="InterPro" id="IPR009057">
    <property type="entry name" value="Homeodomain-like_sf"/>
</dbReference>
<dbReference type="AlphaFoldDB" id="A0AAE3TAH3"/>
<dbReference type="Gene3D" id="1.10.10.60">
    <property type="entry name" value="Homeodomain-like"/>
    <property type="match status" value="1"/>
</dbReference>
<feature type="domain" description="HTH araC/xylS-type" evidence="5">
    <location>
        <begin position="174"/>
        <end position="272"/>
    </location>
</feature>
<dbReference type="Proteomes" id="UP001220964">
    <property type="component" value="Unassembled WGS sequence"/>
</dbReference>
<keyword evidence="3" id="KW-0804">Transcription</keyword>
<reference evidence="6" key="1">
    <citation type="submission" date="2023-03" db="EMBL/GenBank/DDBJ databases">
        <title>Multiphase analysis and comparison of six strains from genera Psychromarinibacter, Lutimaribacter, and Maritimibacter, including a novel species: Psychromarinibacter sediminicola sp. nov.</title>
        <authorList>
            <person name="Wang Y.-H."/>
            <person name="Ye M.-Q."/>
            <person name="Du Z.-J."/>
        </authorList>
    </citation>
    <scope>NUCLEOTIDE SEQUENCE</scope>
    <source>
        <strain evidence="6">C21-152</strain>
    </source>
</reference>
<evidence type="ECO:0000259" key="5">
    <source>
        <dbReference type="PROSITE" id="PS01124"/>
    </source>
</evidence>